<dbReference type="Gene3D" id="2.40.50.100">
    <property type="match status" value="1"/>
</dbReference>
<dbReference type="PANTHER" id="PTHR32347:SF23">
    <property type="entry name" value="BLL5650 PROTEIN"/>
    <property type="match status" value="1"/>
</dbReference>
<feature type="region of interest" description="Disordered" evidence="4">
    <location>
        <begin position="155"/>
        <end position="180"/>
    </location>
</feature>
<gene>
    <name evidence="6" type="ORF">SM757_08940</name>
</gene>
<feature type="coiled-coil region" evidence="3">
    <location>
        <begin position="441"/>
        <end position="501"/>
    </location>
</feature>
<comment type="caution">
    <text evidence="6">The sequence shown here is derived from an EMBL/GenBank/DDBJ whole genome shotgun (WGS) entry which is preliminary data.</text>
</comment>
<dbReference type="Proteomes" id="UP001293718">
    <property type="component" value="Unassembled WGS sequence"/>
</dbReference>
<evidence type="ECO:0000256" key="1">
    <source>
        <dbReference type="ARBA" id="ARBA00004196"/>
    </source>
</evidence>
<dbReference type="InterPro" id="IPR050465">
    <property type="entry name" value="UPF0194_transport"/>
</dbReference>
<reference evidence="6 7" key="1">
    <citation type="submission" date="2023-11" db="EMBL/GenBank/DDBJ databases">
        <title>Draft genome of Azohydromonas lata strain H1 (DSM1123), a polyhydroxyalkanoate producer.</title>
        <authorList>
            <person name="Traversa D."/>
            <person name="D'Addabbo P."/>
            <person name="Pazzani C."/>
            <person name="Manzari C."/>
            <person name="Chiara M."/>
            <person name="Scrascia M."/>
        </authorList>
    </citation>
    <scope>NUCLEOTIDE SEQUENCE [LARGE SCALE GENOMIC DNA]</scope>
    <source>
        <strain evidence="6 7">H1</strain>
    </source>
</reference>
<keyword evidence="7" id="KW-1185">Reference proteome</keyword>
<proteinExistence type="predicted"/>
<evidence type="ECO:0000313" key="6">
    <source>
        <dbReference type="EMBL" id="MDZ5456701.1"/>
    </source>
</evidence>
<dbReference type="EMBL" id="JAXOJX010000011">
    <property type="protein sequence ID" value="MDZ5456701.1"/>
    <property type="molecule type" value="Genomic_DNA"/>
</dbReference>
<dbReference type="RefSeq" id="WP_322465157.1">
    <property type="nucleotide sequence ID" value="NZ_JAXOJX010000011.1"/>
</dbReference>
<organism evidence="6 7">
    <name type="scientific">Azohydromonas lata</name>
    <dbReference type="NCBI Taxonomy" id="45677"/>
    <lineage>
        <taxon>Bacteria</taxon>
        <taxon>Pseudomonadati</taxon>
        <taxon>Pseudomonadota</taxon>
        <taxon>Betaproteobacteria</taxon>
        <taxon>Burkholderiales</taxon>
        <taxon>Sphaerotilaceae</taxon>
        <taxon>Azohydromonas</taxon>
    </lineage>
</organism>
<dbReference type="InterPro" id="IPR058647">
    <property type="entry name" value="BSH_CzcB-like"/>
</dbReference>
<sequence length="638" mass="69476">MSADLKEPEAPVAAPPPPRIDPAQLIDTLRTLRHAKHDDAYWQRLCACLSLLCRARAAVVLRAAQEGGAWRLLGTNAAPDSALVTGASARLAELAPRALAQGHAYAPQADGQITVAVRLLGPSGPTLALLEVPGRERTAINEILVRAQLVADLPASMPAPSPTPHAPGTAAGAQAGAGRDAPAQPGLLELLDLVARVMQESDFGAATLSLVNSVAAVLGCEQVVLGWYEDGEAHVQAISHIDRFERKADNVQLIESALEEAVDQHVDILHPVPAGSSTVTLAHERLSRQTGFNRLATLVCRDGTAERDSPLALTLARREGGFDKEQLHQVVVALHLLKPWLTVLRGHSKWWGARWHAHLRRRLLAWLSPEHPGRKLLVTAAVAALGVICFGTWPYRIEAPGELTTDSVQVLSAPFDGFLRQVQGNLGDTVNQGTVLAQLDTRELSLQASDLQSEVRRYEAEADRARALAQTAETQIALARATQAQARMERVQFQLQQAQIAAPFTGVLVEGERKELSGSPVRQGDKLFRLARIEGLYAVIHVSERDVRELPPQARGRLRLLSQPDHDIGFRVEKLVPLAQAKGGQGGQFTLKVVLDESAAAWWRPGMTGLALIETGERRIIWIWTHKLLDMLHMTFWW</sequence>
<comment type="subcellular location">
    <subcellularLocation>
        <location evidence="1">Cell envelope</location>
    </subcellularLocation>
</comment>
<dbReference type="Pfam" id="PF25973">
    <property type="entry name" value="BSH_CzcB"/>
    <property type="match status" value="1"/>
</dbReference>
<feature type="region of interest" description="Disordered" evidence="4">
    <location>
        <begin position="1"/>
        <end position="20"/>
    </location>
</feature>
<name>A0ABU5IC90_9BURK</name>
<protein>
    <submittedName>
        <fullName evidence="6">Efflux RND transporter periplasmic adaptor subunit</fullName>
    </submittedName>
</protein>
<dbReference type="Gene3D" id="2.40.30.170">
    <property type="match status" value="1"/>
</dbReference>
<dbReference type="PANTHER" id="PTHR32347">
    <property type="entry name" value="EFFLUX SYSTEM COMPONENT YKNX-RELATED"/>
    <property type="match status" value="1"/>
</dbReference>
<feature type="compositionally biased region" description="Low complexity" evidence="4">
    <location>
        <begin position="166"/>
        <end position="180"/>
    </location>
</feature>
<evidence type="ECO:0000256" key="2">
    <source>
        <dbReference type="ARBA" id="ARBA00023054"/>
    </source>
</evidence>
<dbReference type="SUPFAM" id="SSF111369">
    <property type="entry name" value="HlyD-like secretion proteins"/>
    <property type="match status" value="1"/>
</dbReference>
<feature type="domain" description="CzcB-like barrel-sandwich hybrid" evidence="5">
    <location>
        <begin position="410"/>
        <end position="531"/>
    </location>
</feature>
<evidence type="ECO:0000313" key="7">
    <source>
        <dbReference type="Proteomes" id="UP001293718"/>
    </source>
</evidence>
<keyword evidence="2 3" id="KW-0175">Coiled coil</keyword>
<evidence type="ECO:0000259" key="5">
    <source>
        <dbReference type="Pfam" id="PF25973"/>
    </source>
</evidence>
<accession>A0ABU5IC90</accession>
<evidence type="ECO:0000256" key="3">
    <source>
        <dbReference type="SAM" id="Coils"/>
    </source>
</evidence>
<evidence type="ECO:0000256" key="4">
    <source>
        <dbReference type="SAM" id="MobiDB-lite"/>
    </source>
</evidence>
<dbReference type="Gene3D" id="1.10.287.470">
    <property type="entry name" value="Helix hairpin bin"/>
    <property type="match status" value="1"/>
</dbReference>